<keyword evidence="4" id="KW-1185">Reference proteome</keyword>
<keyword evidence="2" id="KW-0472">Membrane</keyword>
<protein>
    <submittedName>
        <fullName evidence="3">Uncharacterized protein</fullName>
    </submittedName>
</protein>
<keyword evidence="2" id="KW-1133">Transmembrane helix</keyword>
<evidence type="ECO:0000256" key="2">
    <source>
        <dbReference type="SAM" id="Phobius"/>
    </source>
</evidence>
<feature type="compositionally biased region" description="Low complexity" evidence="1">
    <location>
        <begin position="1"/>
        <end position="12"/>
    </location>
</feature>
<comment type="caution">
    <text evidence="3">The sequence shown here is derived from an EMBL/GenBank/DDBJ whole genome shotgun (WGS) entry which is preliminary data.</text>
</comment>
<dbReference type="AlphaFoldDB" id="A0A922L414"/>
<reference evidence="3" key="2">
    <citation type="journal article" date="2022" name="Res Sq">
        <title>Comparative Genomics Reveals Insights into the Divergent Evolution of Astigmatic Mites and Household Pest Adaptations.</title>
        <authorList>
            <person name="Xiong Q."/>
            <person name="Wan A.T.-Y."/>
            <person name="Liu X.-Y."/>
            <person name="Fung C.S.-H."/>
            <person name="Xiao X."/>
            <person name="Malainual N."/>
            <person name="Hou J."/>
            <person name="Wang L."/>
            <person name="Wang M."/>
            <person name="Yang K."/>
            <person name="Cui Y."/>
            <person name="Leung E."/>
            <person name="Nong W."/>
            <person name="Shin S.-K."/>
            <person name="Au S."/>
            <person name="Jeong K.Y."/>
            <person name="Chew F.T."/>
            <person name="Hui J."/>
            <person name="Leung T.F."/>
            <person name="Tungtrongchitr A."/>
            <person name="Zhong N."/>
            <person name="Liu Z."/>
            <person name="Tsui S."/>
        </authorList>
    </citation>
    <scope>NUCLEOTIDE SEQUENCE</scope>
    <source>
        <strain evidence="3">Derf</strain>
        <tissue evidence="3">Whole organism</tissue>
    </source>
</reference>
<feature type="region of interest" description="Disordered" evidence="1">
    <location>
        <begin position="1"/>
        <end position="32"/>
    </location>
</feature>
<evidence type="ECO:0000313" key="4">
    <source>
        <dbReference type="Proteomes" id="UP000790347"/>
    </source>
</evidence>
<proteinExistence type="predicted"/>
<feature type="transmembrane region" description="Helical" evidence="2">
    <location>
        <begin position="41"/>
        <end position="60"/>
    </location>
</feature>
<sequence>MIAIATAAAAAATDDDDDEDDGPGKPLRKRSKKKRFVRLQFIRFLSMFISVANLTFFKVFQKFHIDSNLKSQKKKLVK</sequence>
<name>A0A922L414_DERFA</name>
<evidence type="ECO:0000313" key="3">
    <source>
        <dbReference type="EMBL" id="KAH9505899.1"/>
    </source>
</evidence>
<dbReference type="EMBL" id="ASGP02000005">
    <property type="protein sequence ID" value="KAH9505899.1"/>
    <property type="molecule type" value="Genomic_DNA"/>
</dbReference>
<keyword evidence="2" id="KW-0812">Transmembrane</keyword>
<dbReference type="Proteomes" id="UP000790347">
    <property type="component" value="Unassembled WGS sequence"/>
</dbReference>
<accession>A0A922L414</accession>
<gene>
    <name evidence="3" type="ORF">DERF_010666</name>
</gene>
<evidence type="ECO:0000256" key="1">
    <source>
        <dbReference type="SAM" id="MobiDB-lite"/>
    </source>
</evidence>
<reference evidence="3" key="1">
    <citation type="submission" date="2013-05" db="EMBL/GenBank/DDBJ databases">
        <authorList>
            <person name="Yim A.K.Y."/>
            <person name="Chan T.F."/>
            <person name="Ji K.M."/>
            <person name="Liu X.Y."/>
            <person name="Zhou J.W."/>
            <person name="Li R.Q."/>
            <person name="Yang K.Y."/>
            <person name="Li J."/>
            <person name="Li M."/>
            <person name="Law P.T.W."/>
            <person name="Wu Y.L."/>
            <person name="Cai Z.L."/>
            <person name="Qin H."/>
            <person name="Bao Y."/>
            <person name="Leung R.K.K."/>
            <person name="Ng P.K.S."/>
            <person name="Zou J."/>
            <person name="Zhong X.J."/>
            <person name="Ran P.X."/>
            <person name="Zhong N.S."/>
            <person name="Liu Z.G."/>
            <person name="Tsui S.K.W."/>
        </authorList>
    </citation>
    <scope>NUCLEOTIDE SEQUENCE</scope>
    <source>
        <strain evidence="3">Derf</strain>
        <tissue evidence="3">Whole organism</tissue>
    </source>
</reference>
<organism evidence="3 4">
    <name type="scientific">Dermatophagoides farinae</name>
    <name type="common">American house dust mite</name>
    <dbReference type="NCBI Taxonomy" id="6954"/>
    <lineage>
        <taxon>Eukaryota</taxon>
        <taxon>Metazoa</taxon>
        <taxon>Ecdysozoa</taxon>
        <taxon>Arthropoda</taxon>
        <taxon>Chelicerata</taxon>
        <taxon>Arachnida</taxon>
        <taxon>Acari</taxon>
        <taxon>Acariformes</taxon>
        <taxon>Sarcoptiformes</taxon>
        <taxon>Astigmata</taxon>
        <taxon>Psoroptidia</taxon>
        <taxon>Analgoidea</taxon>
        <taxon>Pyroglyphidae</taxon>
        <taxon>Dermatophagoidinae</taxon>
        <taxon>Dermatophagoides</taxon>
    </lineage>
</organism>